<evidence type="ECO:0000256" key="2">
    <source>
        <dbReference type="SAM" id="Phobius"/>
    </source>
</evidence>
<keyword evidence="2" id="KW-1133">Transmembrane helix</keyword>
<feature type="compositionally biased region" description="Pro residues" evidence="1">
    <location>
        <begin position="114"/>
        <end position="130"/>
    </location>
</feature>
<dbReference type="Proteomes" id="UP001597033">
    <property type="component" value="Unassembled WGS sequence"/>
</dbReference>
<feature type="region of interest" description="Disordered" evidence="1">
    <location>
        <begin position="57"/>
        <end position="187"/>
    </location>
</feature>
<evidence type="ECO:0000313" key="4">
    <source>
        <dbReference type="Proteomes" id="UP001597033"/>
    </source>
</evidence>
<name>A0ABW3LWN2_9GAMM</name>
<gene>
    <name evidence="3" type="ORF">ACFQ2N_11020</name>
</gene>
<dbReference type="RefSeq" id="WP_162375300.1">
    <property type="nucleotide sequence ID" value="NZ_JBHTKN010000007.1"/>
</dbReference>
<dbReference type="EMBL" id="JBHTKN010000007">
    <property type="protein sequence ID" value="MFD1042872.1"/>
    <property type="molecule type" value="Genomic_DNA"/>
</dbReference>
<organism evidence="3 4">
    <name type="scientific">Pseudoxanthomonas kaohsiungensis</name>
    <dbReference type="NCBI Taxonomy" id="283923"/>
    <lineage>
        <taxon>Bacteria</taxon>
        <taxon>Pseudomonadati</taxon>
        <taxon>Pseudomonadota</taxon>
        <taxon>Gammaproteobacteria</taxon>
        <taxon>Lysobacterales</taxon>
        <taxon>Lysobacteraceae</taxon>
        <taxon>Pseudoxanthomonas</taxon>
    </lineage>
</organism>
<evidence type="ECO:0008006" key="5">
    <source>
        <dbReference type="Google" id="ProtNLM"/>
    </source>
</evidence>
<evidence type="ECO:0000313" key="3">
    <source>
        <dbReference type="EMBL" id="MFD1042872.1"/>
    </source>
</evidence>
<protein>
    <recommendedName>
        <fullName evidence="5">Type II toxin-antitoxin system RelE/ParE family toxin</fullName>
    </recommendedName>
</protein>
<sequence>MSDTSTDLERQVDPQAAPEAEPRIERWSRWIAASLSVLLHVAFLLVLMFAAPPPVVTSPQGASSGGRVRVNFIGEPAPAPPSPSPTPAPTPPQPERARDRLVESKPVPHAEYVLPPPAPEPVPAPEPPARTPAQASGSPAYAQRNPRWTGRPPGLLEEDLGPRDAGTTGGAAEDPGTQRDMSGGEPSMDIGGFQIIYDLLAEERLRTWQAAGMKEISFPLPGLRQRMVCPVEIALRRGSGKCRLLEPTDPQMQEIGDARQVVVVMYVYRRGELVWRGPGPYR</sequence>
<accession>A0ABW3LWN2</accession>
<keyword evidence="4" id="KW-1185">Reference proteome</keyword>
<feature type="region of interest" description="Disordered" evidence="1">
    <location>
        <begin position="1"/>
        <end position="22"/>
    </location>
</feature>
<proteinExistence type="predicted"/>
<evidence type="ECO:0000256" key="1">
    <source>
        <dbReference type="SAM" id="MobiDB-lite"/>
    </source>
</evidence>
<feature type="transmembrane region" description="Helical" evidence="2">
    <location>
        <begin position="30"/>
        <end position="51"/>
    </location>
</feature>
<comment type="caution">
    <text evidence="3">The sequence shown here is derived from an EMBL/GenBank/DDBJ whole genome shotgun (WGS) entry which is preliminary data.</text>
</comment>
<keyword evidence="2" id="KW-0472">Membrane</keyword>
<feature type="compositionally biased region" description="Pro residues" evidence="1">
    <location>
        <begin position="77"/>
        <end position="94"/>
    </location>
</feature>
<reference evidence="4" key="1">
    <citation type="journal article" date="2019" name="Int. J. Syst. Evol. Microbiol.">
        <title>The Global Catalogue of Microorganisms (GCM) 10K type strain sequencing project: providing services to taxonomists for standard genome sequencing and annotation.</title>
        <authorList>
            <consortium name="The Broad Institute Genomics Platform"/>
            <consortium name="The Broad Institute Genome Sequencing Center for Infectious Disease"/>
            <person name="Wu L."/>
            <person name="Ma J."/>
        </authorList>
    </citation>
    <scope>NUCLEOTIDE SEQUENCE [LARGE SCALE GENOMIC DNA]</scope>
    <source>
        <strain evidence="4">CCUG 55854</strain>
    </source>
</reference>
<feature type="compositionally biased region" description="Basic and acidic residues" evidence="1">
    <location>
        <begin position="95"/>
        <end position="108"/>
    </location>
</feature>
<keyword evidence="2" id="KW-0812">Transmembrane</keyword>